<keyword evidence="3" id="KW-1185">Reference proteome</keyword>
<feature type="domain" description="RNase H type-1" evidence="1">
    <location>
        <begin position="3"/>
        <end position="106"/>
    </location>
</feature>
<dbReference type="InterPro" id="IPR012337">
    <property type="entry name" value="RNaseH-like_sf"/>
</dbReference>
<dbReference type="InterPro" id="IPR053151">
    <property type="entry name" value="RNase_H-like"/>
</dbReference>
<accession>A0A834SU04</accession>
<proteinExistence type="predicted"/>
<dbReference type="GO" id="GO:0004523">
    <property type="term" value="F:RNA-DNA hybrid ribonuclease activity"/>
    <property type="evidence" value="ECO:0007669"/>
    <property type="project" value="InterPro"/>
</dbReference>
<gene>
    <name evidence="2" type="ORF">G2W53_035483</name>
</gene>
<protein>
    <submittedName>
        <fullName evidence="2">Putative ribonuclease H-like domain-containing protein</fullName>
    </submittedName>
</protein>
<sequence>MTAASVIRDSNENWIRGFSKFLDHGNSLKAELWAIALGIRLVKDLSCDKLIIESDSLVAIELLTDDFDYKSHVLGALINFCISTVRDFMEFHISHTFREGVHYVRTF</sequence>
<dbReference type="Pfam" id="PF13456">
    <property type="entry name" value="RVT_3"/>
    <property type="match status" value="1"/>
</dbReference>
<dbReference type="EMBL" id="JAAIUW010000011">
    <property type="protein sequence ID" value="KAF7808740.1"/>
    <property type="molecule type" value="Genomic_DNA"/>
</dbReference>
<organism evidence="2 3">
    <name type="scientific">Senna tora</name>
    <dbReference type="NCBI Taxonomy" id="362788"/>
    <lineage>
        <taxon>Eukaryota</taxon>
        <taxon>Viridiplantae</taxon>
        <taxon>Streptophyta</taxon>
        <taxon>Embryophyta</taxon>
        <taxon>Tracheophyta</taxon>
        <taxon>Spermatophyta</taxon>
        <taxon>Magnoliopsida</taxon>
        <taxon>eudicotyledons</taxon>
        <taxon>Gunneridae</taxon>
        <taxon>Pentapetalae</taxon>
        <taxon>rosids</taxon>
        <taxon>fabids</taxon>
        <taxon>Fabales</taxon>
        <taxon>Fabaceae</taxon>
        <taxon>Caesalpinioideae</taxon>
        <taxon>Cassia clade</taxon>
        <taxon>Senna</taxon>
    </lineage>
</organism>
<dbReference type="InterPro" id="IPR044730">
    <property type="entry name" value="RNase_H-like_dom_plant"/>
</dbReference>
<evidence type="ECO:0000313" key="2">
    <source>
        <dbReference type="EMBL" id="KAF7808740.1"/>
    </source>
</evidence>
<dbReference type="CDD" id="cd06222">
    <property type="entry name" value="RNase_H_like"/>
    <property type="match status" value="1"/>
</dbReference>
<dbReference type="PANTHER" id="PTHR47723">
    <property type="entry name" value="OS05G0353850 PROTEIN"/>
    <property type="match status" value="1"/>
</dbReference>
<dbReference type="AlphaFoldDB" id="A0A834SU04"/>
<evidence type="ECO:0000313" key="3">
    <source>
        <dbReference type="Proteomes" id="UP000634136"/>
    </source>
</evidence>
<comment type="caution">
    <text evidence="2">The sequence shown here is derived from an EMBL/GenBank/DDBJ whole genome shotgun (WGS) entry which is preliminary data.</text>
</comment>
<dbReference type="SUPFAM" id="SSF53098">
    <property type="entry name" value="Ribonuclease H-like"/>
    <property type="match status" value="1"/>
</dbReference>
<dbReference type="PANTHER" id="PTHR47723:SF19">
    <property type="entry name" value="POLYNUCLEOTIDYL TRANSFERASE, RIBONUCLEASE H-LIKE SUPERFAMILY PROTEIN"/>
    <property type="match status" value="1"/>
</dbReference>
<dbReference type="InterPro" id="IPR036397">
    <property type="entry name" value="RNaseH_sf"/>
</dbReference>
<dbReference type="GO" id="GO:0003676">
    <property type="term" value="F:nucleic acid binding"/>
    <property type="evidence" value="ECO:0007669"/>
    <property type="project" value="InterPro"/>
</dbReference>
<dbReference type="InterPro" id="IPR002156">
    <property type="entry name" value="RNaseH_domain"/>
</dbReference>
<dbReference type="OrthoDB" id="1002594at2759"/>
<dbReference type="Proteomes" id="UP000634136">
    <property type="component" value="Unassembled WGS sequence"/>
</dbReference>
<reference evidence="2" key="1">
    <citation type="submission" date="2020-09" db="EMBL/GenBank/DDBJ databases">
        <title>Genome-Enabled Discovery of Anthraquinone Biosynthesis in Senna tora.</title>
        <authorList>
            <person name="Kang S.-H."/>
            <person name="Pandey R.P."/>
            <person name="Lee C.-M."/>
            <person name="Sim J.-S."/>
            <person name="Jeong J.-T."/>
            <person name="Choi B.-S."/>
            <person name="Jung M."/>
            <person name="Ginzburg D."/>
            <person name="Zhao K."/>
            <person name="Won S.Y."/>
            <person name="Oh T.-J."/>
            <person name="Yu Y."/>
            <person name="Kim N.-H."/>
            <person name="Lee O.R."/>
            <person name="Lee T.-H."/>
            <person name="Bashyal P."/>
            <person name="Kim T.-S."/>
            <person name="Lee W.-H."/>
            <person name="Kawkins C."/>
            <person name="Kim C.-K."/>
            <person name="Kim J.S."/>
            <person name="Ahn B.O."/>
            <person name="Rhee S.Y."/>
            <person name="Sohng J.K."/>
        </authorList>
    </citation>
    <scope>NUCLEOTIDE SEQUENCE</scope>
    <source>
        <tissue evidence="2">Leaf</tissue>
    </source>
</reference>
<dbReference type="Gene3D" id="3.30.420.10">
    <property type="entry name" value="Ribonuclease H-like superfamily/Ribonuclease H"/>
    <property type="match status" value="1"/>
</dbReference>
<name>A0A834SU04_9FABA</name>
<evidence type="ECO:0000259" key="1">
    <source>
        <dbReference type="Pfam" id="PF13456"/>
    </source>
</evidence>